<dbReference type="InterPro" id="IPR003010">
    <property type="entry name" value="C-N_Hydrolase"/>
</dbReference>
<dbReference type="InterPro" id="IPR036526">
    <property type="entry name" value="C-N_Hydrolase_sf"/>
</dbReference>
<dbReference type="GO" id="GO:0110050">
    <property type="term" value="F:deaminated glutathione amidase activity"/>
    <property type="evidence" value="ECO:0007669"/>
    <property type="project" value="EnsemblPlants"/>
</dbReference>
<organism evidence="3 4">
    <name type="scientific">Ostreococcus lucimarinus (strain CCE9901)</name>
    <dbReference type="NCBI Taxonomy" id="436017"/>
    <lineage>
        <taxon>Eukaryota</taxon>
        <taxon>Viridiplantae</taxon>
        <taxon>Chlorophyta</taxon>
        <taxon>Mamiellophyceae</taxon>
        <taxon>Mamiellales</taxon>
        <taxon>Bathycoccaceae</taxon>
        <taxon>Ostreococcus</taxon>
    </lineage>
</organism>
<dbReference type="EMBL" id="CP000592">
    <property type="protein sequence ID" value="ABO99051.1"/>
    <property type="molecule type" value="Genomic_DNA"/>
</dbReference>
<dbReference type="OMA" id="MRVAVCQ"/>
<reference evidence="3 4" key="1">
    <citation type="journal article" date="2007" name="Proc. Natl. Acad. Sci. U.S.A.">
        <title>The tiny eukaryote Ostreococcus provides genomic insights into the paradox of plankton speciation.</title>
        <authorList>
            <person name="Palenik B."/>
            <person name="Grimwood J."/>
            <person name="Aerts A."/>
            <person name="Rouze P."/>
            <person name="Salamov A."/>
            <person name="Putnam N."/>
            <person name="Dupont C."/>
            <person name="Jorgensen R."/>
            <person name="Derelle E."/>
            <person name="Rombauts S."/>
            <person name="Zhou K."/>
            <person name="Otillar R."/>
            <person name="Merchant S.S."/>
            <person name="Podell S."/>
            <person name="Gaasterland T."/>
            <person name="Napoli C."/>
            <person name="Gendler K."/>
            <person name="Manuell A."/>
            <person name="Tai V."/>
            <person name="Vallon O."/>
            <person name="Piganeau G."/>
            <person name="Jancek S."/>
            <person name="Heijde M."/>
            <person name="Jabbari K."/>
            <person name="Bowler C."/>
            <person name="Lohr M."/>
            <person name="Robbens S."/>
            <person name="Werner G."/>
            <person name="Dubchak I."/>
            <person name="Pazour G.J."/>
            <person name="Ren Q."/>
            <person name="Paulsen I."/>
            <person name="Delwiche C."/>
            <person name="Schmutz J."/>
            <person name="Rokhsar D."/>
            <person name="Van de Peer Y."/>
            <person name="Moreau H."/>
            <person name="Grigoriev I.V."/>
        </authorList>
    </citation>
    <scope>NUCLEOTIDE SEQUENCE [LARGE SCALE GENOMIC DNA]</scope>
    <source>
        <strain evidence="3 4">CCE9901</strain>
    </source>
</reference>
<dbReference type="Gramene" id="ABO99051">
    <property type="protein sequence ID" value="ABO99051"/>
    <property type="gene ID" value="OSTLU_39332"/>
</dbReference>
<dbReference type="Proteomes" id="UP000001568">
    <property type="component" value="Chromosome 12"/>
</dbReference>
<feature type="domain" description="CN hydrolase" evidence="2">
    <location>
        <begin position="4"/>
        <end position="259"/>
    </location>
</feature>
<dbReference type="Gene3D" id="3.60.110.10">
    <property type="entry name" value="Carbon-nitrogen hydrolase"/>
    <property type="match status" value="1"/>
</dbReference>
<sequence>MPRGRHRIACAQMTSTADFQHNLQTVTELCKRAKAEACEALFLPEAFARIGATDASYAEPLDGPIVRACCALAKEYGLWMSLGGYAERDGDGRKRFNSHVMIDPRSGEISGDVYRKIHLFDTDAAVGVDGGGMRESDYTRAGTTLASYDTTFGKVGASICYDLRFPDVYQALRFEHEADVICVPSAFTKSTGQAHWEVLLRARAIETQCYVVAAAQAGKHGETRESYGHAMVIDPWGRIVAKMDDPSNEVGIAVAEIDLALVDSIRTQMPLAEHRRRVRAEF</sequence>
<proteinExistence type="predicted"/>
<keyword evidence="1" id="KW-0378">Hydrolase</keyword>
<dbReference type="PROSITE" id="PS50263">
    <property type="entry name" value="CN_HYDROLASE"/>
    <property type="match status" value="1"/>
</dbReference>
<evidence type="ECO:0000256" key="1">
    <source>
        <dbReference type="ARBA" id="ARBA00022801"/>
    </source>
</evidence>
<dbReference type="GO" id="GO:0009507">
    <property type="term" value="C:chloroplast"/>
    <property type="evidence" value="ECO:0007669"/>
    <property type="project" value="EnsemblPlants"/>
</dbReference>
<name>A4S5E0_OSTLU</name>
<dbReference type="PANTHER" id="PTHR23088:SF27">
    <property type="entry name" value="DEAMINATED GLUTATHIONE AMIDASE"/>
    <property type="match status" value="1"/>
</dbReference>
<dbReference type="InterPro" id="IPR045254">
    <property type="entry name" value="Nit1/2_C-N_Hydrolase"/>
</dbReference>
<dbReference type="STRING" id="436017.A4S5E0"/>
<evidence type="ECO:0000259" key="2">
    <source>
        <dbReference type="PROSITE" id="PS50263"/>
    </source>
</evidence>
<dbReference type="SUPFAM" id="SSF56317">
    <property type="entry name" value="Carbon-nitrogen hydrolase"/>
    <property type="match status" value="1"/>
</dbReference>
<dbReference type="eggNOG" id="KOG0807">
    <property type="taxonomic scope" value="Eukaryota"/>
</dbReference>
<dbReference type="GeneID" id="5004672"/>
<dbReference type="CDD" id="cd07572">
    <property type="entry name" value="nit"/>
    <property type="match status" value="1"/>
</dbReference>
<dbReference type="OrthoDB" id="10250282at2759"/>
<dbReference type="RefSeq" id="XP_001420758.1">
    <property type="nucleotide sequence ID" value="XM_001420721.1"/>
</dbReference>
<gene>
    <name evidence="3" type="ORF">OSTLU_39332</name>
</gene>
<dbReference type="Pfam" id="PF00795">
    <property type="entry name" value="CN_hydrolase"/>
    <property type="match status" value="1"/>
</dbReference>
<dbReference type="KEGG" id="olu:OSTLU_39332"/>
<dbReference type="GO" id="GO:0110051">
    <property type="term" value="P:metabolite repair"/>
    <property type="evidence" value="ECO:0007669"/>
    <property type="project" value="EnsemblPlants"/>
</dbReference>
<evidence type="ECO:0000313" key="3">
    <source>
        <dbReference type="EMBL" id="ABO99051.1"/>
    </source>
</evidence>
<evidence type="ECO:0000313" key="4">
    <source>
        <dbReference type="Proteomes" id="UP000001568"/>
    </source>
</evidence>
<dbReference type="HOGENOM" id="CLU_030130_1_2_1"/>
<protein>
    <recommendedName>
        <fullName evidence="2">CN hydrolase domain-containing protein</fullName>
    </recommendedName>
</protein>
<dbReference type="PANTHER" id="PTHR23088">
    <property type="entry name" value="NITRILASE-RELATED"/>
    <property type="match status" value="1"/>
</dbReference>
<dbReference type="AlphaFoldDB" id="A4S5E0"/>
<keyword evidence="4" id="KW-1185">Reference proteome</keyword>
<accession>A4S5E0</accession>